<dbReference type="EMBL" id="CVQI01014891">
    <property type="protein sequence ID" value="CRK23592.1"/>
    <property type="molecule type" value="Genomic_DNA"/>
</dbReference>
<protein>
    <submittedName>
        <fullName evidence="1">Uncharacterized protein</fullName>
    </submittedName>
</protein>
<dbReference type="AlphaFoldDB" id="A0A0G4LNI6"/>
<dbReference type="Proteomes" id="UP000045706">
    <property type="component" value="Unassembled WGS sequence"/>
</dbReference>
<organism evidence="1 2">
    <name type="scientific">Verticillium longisporum</name>
    <name type="common">Verticillium dahliae var. longisporum</name>
    <dbReference type="NCBI Taxonomy" id="100787"/>
    <lineage>
        <taxon>Eukaryota</taxon>
        <taxon>Fungi</taxon>
        <taxon>Dikarya</taxon>
        <taxon>Ascomycota</taxon>
        <taxon>Pezizomycotina</taxon>
        <taxon>Sordariomycetes</taxon>
        <taxon>Hypocreomycetidae</taxon>
        <taxon>Glomerellales</taxon>
        <taxon>Plectosphaerellaceae</taxon>
        <taxon>Verticillium</taxon>
    </lineage>
</organism>
<reference evidence="2" key="1">
    <citation type="submission" date="2015-05" db="EMBL/GenBank/DDBJ databases">
        <authorList>
            <person name="Fogelqvist Johan"/>
        </authorList>
    </citation>
    <scope>NUCLEOTIDE SEQUENCE [LARGE SCALE GENOMIC DNA]</scope>
</reference>
<gene>
    <name evidence="1" type="ORF">BN1723_013042</name>
</gene>
<sequence>MGNWSRAPGAQRLSGMYHFGSFPPTLPTYLPYLPSAEPAVDGLFLAETPLKLDSGFPRRPLARPTCEGEANVRGITCSRFLQLPDAPAGIPAPLTAPLNRRRASRYGDWMQREET</sequence>
<proteinExistence type="predicted"/>
<name>A0A0G4LNI6_VERLO</name>
<accession>A0A0G4LNI6</accession>
<evidence type="ECO:0000313" key="2">
    <source>
        <dbReference type="Proteomes" id="UP000045706"/>
    </source>
</evidence>
<evidence type="ECO:0000313" key="1">
    <source>
        <dbReference type="EMBL" id="CRK23592.1"/>
    </source>
</evidence>